<dbReference type="InterPro" id="IPR006680">
    <property type="entry name" value="Amidohydro-rel"/>
</dbReference>
<dbReference type="SUPFAM" id="SSF51556">
    <property type="entry name" value="Metallo-dependent hydrolases"/>
    <property type="match status" value="1"/>
</dbReference>
<evidence type="ECO:0000313" key="2">
    <source>
        <dbReference type="EMBL" id="TDN46904.1"/>
    </source>
</evidence>
<dbReference type="Pfam" id="PF04909">
    <property type="entry name" value="Amidohydro_2"/>
    <property type="match status" value="1"/>
</dbReference>
<dbReference type="PROSITE" id="PS51318">
    <property type="entry name" value="TAT"/>
    <property type="match status" value="1"/>
</dbReference>
<evidence type="ECO:0000259" key="1">
    <source>
        <dbReference type="Pfam" id="PF04909"/>
    </source>
</evidence>
<dbReference type="EMBL" id="SNVV01000024">
    <property type="protein sequence ID" value="TDN46904.1"/>
    <property type="molecule type" value="Genomic_DNA"/>
</dbReference>
<feature type="domain" description="Amidohydrolase-related" evidence="1">
    <location>
        <begin position="163"/>
        <end position="351"/>
    </location>
</feature>
<reference evidence="2 3" key="1">
    <citation type="submission" date="2019-03" db="EMBL/GenBank/DDBJ databases">
        <title>Genomic Encyclopedia of Type Strains, Phase IV (KMG-IV): sequencing the most valuable type-strain genomes for metagenomic binning, comparative biology and taxonomic classification.</title>
        <authorList>
            <person name="Goeker M."/>
        </authorList>
    </citation>
    <scope>NUCLEOTIDE SEQUENCE [LARGE SCALE GENOMIC DNA]</scope>
    <source>
        <strain evidence="2 3">DSM 12121</strain>
    </source>
</reference>
<dbReference type="InterPro" id="IPR006311">
    <property type="entry name" value="TAT_signal"/>
</dbReference>
<dbReference type="Proteomes" id="UP000295129">
    <property type="component" value="Unassembled WGS sequence"/>
</dbReference>
<gene>
    <name evidence="2" type="ORF">C7389_12464</name>
</gene>
<organism evidence="2 3">
    <name type="scientific">Azoarcus indigens</name>
    <dbReference type="NCBI Taxonomy" id="29545"/>
    <lineage>
        <taxon>Bacteria</taxon>
        <taxon>Pseudomonadati</taxon>
        <taxon>Pseudomonadota</taxon>
        <taxon>Betaproteobacteria</taxon>
        <taxon>Rhodocyclales</taxon>
        <taxon>Zoogloeaceae</taxon>
        <taxon>Azoarcus</taxon>
    </lineage>
</organism>
<dbReference type="AlphaFoldDB" id="A0A4R6DQS1"/>
<proteinExistence type="predicted"/>
<dbReference type="RefSeq" id="WP_133594585.1">
    <property type="nucleotide sequence ID" value="NZ_SNVV01000024.1"/>
</dbReference>
<dbReference type="Gene3D" id="3.20.20.140">
    <property type="entry name" value="Metal-dependent hydrolases"/>
    <property type="match status" value="1"/>
</dbReference>
<dbReference type="InterPro" id="IPR032466">
    <property type="entry name" value="Metal_Hydrolase"/>
</dbReference>
<protein>
    <submittedName>
        <fullName evidence="2">Mannonate dehydratase</fullName>
    </submittedName>
</protein>
<keyword evidence="3" id="KW-1185">Reference proteome</keyword>
<dbReference type="GO" id="GO:0016787">
    <property type="term" value="F:hydrolase activity"/>
    <property type="evidence" value="ECO:0007669"/>
    <property type="project" value="InterPro"/>
</dbReference>
<sequence>MDMPRSPLRRRLLFTGAGLALTAGLGAAVASRARLLNSCLADLPADPAVHDLLAAAWEGVNASAVWDMHVHLAGTGDSGRGIEVSPAMDSLLHPQQYAQKLFYLNAGCVDQAPGRVDDSYIARLHNLCLAAPAGFKLLLYAFDRAHDADGRPLPLGSGLYVPDAYAREVAAALPQHFEWACSIHPWREDAVSALRAAAAQGARAVKWLPPVMGIDPASSRCDAFYAELARLQLPLITHVGEERAVHGPGRPEWSSPLRLRRALEHGVRVVVAHCGSLGSDIDTDHGGDAGPRLPTFDLFARMMDEPRHAGLLLGDISAITLANREPEVIRSLVERQEWHQRLLFGSDYPLPGIVPLIPLERLVSERLLDAAAVPALQRLRHHNPILFDLALKRRLRSRGRSLATAIFETRRHFMDHLVDSNRSAA</sequence>
<accession>A0A4R6DQS1</accession>
<comment type="caution">
    <text evidence="2">The sequence shown here is derived from an EMBL/GenBank/DDBJ whole genome shotgun (WGS) entry which is preliminary data.</text>
</comment>
<evidence type="ECO:0000313" key="3">
    <source>
        <dbReference type="Proteomes" id="UP000295129"/>
    </source>
</evidence>
<dbReference type="OrthoDB" id="9771320at2"/>
<name>A0A4R6DQS1_9RHOO</name>